<dbReference type="STRING" id="761204.W2PAS3"/>
<organism evidence="2 3">
    <name type="scientific">Phytophthora nicotianae (strain INRA-310)</name>
    <name type="common">Phytophthora parasitica</name>
    <dbReference type="NCBI Taxonomy" id="761204"/>
    <lineage>
        <taxon>Eukaryota</taxon>
        <taxon>Sar</taxon>
        <taxon>Stramenopiles</taxon>
        <taxon>Oomycota</taxon>
        <taxon>Peronosporomycetes</taxon>
        <taxon>Peronosporales</taxon>
        <taxon>Peronosporaceae</taxon>
        <taxon>Phytophthora</taxon>
    </lineage>
</organism>
<reference evidence="3" key="1">
    <citation type="submission" date="2011-12" db="EMBL/GenBank/DDBJ databases">
        <authorList>
            <consortium name="The Broad Institute Genome Sequencing Platform"/>
            <person name="Russ C."/>
            <person name="Tyler B."/>
            <person name="Panabieres F."/>
            <person name="Shan W."/>
            <person name="Tripathy S."/>
            <person name="Grunwald N."/>
            <person name="Machado M."/>
            <person name="Young S.K."/>
            <person name="Zeng Q."/>
            <person name="Gargeya S."/>
            <person name="Fitzgerald M."/>
            <person name="Haas B."/>
            <person name="Abouelleil A."/>
            <person name="Alvarado L."/>
            <person name="Arachchi H.M."/>
            <person name="Berlin A."/>
            <person name="Chapman S.B."/>
            <person name="Gearin G."/>
            <person name="Goldberg J."/>
            <person name="Griggs A."/>
            <person name="Gujja S."/>
            <person name="Hansen M."/>
            <person name="Heiman D."/>
            <person name="Howarth C."/>
            <person name="Larimer J."/>
            <person name="Lui A."/>
            <person name="MacDonald P.J.P."/>
            <person name="McCowen C."/>
            <person name="Montmayeur A."/>
            <person name="Murphy C."/>
            <person name="Neiman D."/>
            <person name="Pearson M."/>
            <person name="Priest M."/>
            <person name="Roberts A."/>
            <person name="Saif S."/>
            <person name="Shea T."/>
            <person name="Sisk P."/>
            <person name="Stolte C."/>
            <person name="Sykes S."/>
            <person name="Wortman J."/>
            <person name="Nusbaum C."/>
            <person name="Birren B."/>
        </authorList>
    </citation>
    <scope>NUCLEOTIDE SEQUENCE [LARGE SCALE GENOMIC DNA]</scope>
    <source>
        <strain evidence="3">INRA-310</strain>
    </source>
</reference>
<proteinExistence type="predicted"/>
<dbReference type="VEuPathDB" id="FungiDB:PPTG_24715"/>
<dbReference type="Gene3D" id="3.10.120.10">
    <property type="entry name" value="Cytochrome b5-like heme/steroid binding domain"/>
    <property type="match status" value="1"/>
</dbReference>
<evidence type="ECO:0000313" key="3">
    <source>
        <dbReference type="Proteomes" id="UP000018817"/>
    </source>
</evidence>
<dbReference type="Proteomes" id="UP000018817">
    <property type="component" value="Unassembled WGS sequence"/>
</dbReference>
<protein>
    <submittedName>
        <fullName evidence="2">Uncharacterized protein</fullName>
    </submittedName>
</protein>
<gene>
    <name evidence="2" type="ORF">PPTG_24715</name>
</gene>
<reference evidence="2 3" key="2">
    <citation type="submission" date="2013-11" db="EMBL/GenBank/DDBJ databases">
        <title>The Genome Sequence of Phytophthora parasitica INRA-310.</title>
        <authorList>
            <consortium name="The Broad Institute Genomics Platform"/>
            <person name="Russ C."/>
            <person name="Tyler B."/>
            <person name="Panabieres F."/>
            <person name="Shan W."/>
            <person name="Tripathy S."/>
            <person name="Grunwald N."/>
            <person name="Machado M."/>
            <person name="Johnson C.S."/>
            <person name="Arredondo F."/>
            <person name="Hong C."/>
            <person name="Coffey M."/>
            <person name="Young S.K."/>
            <person name="Zeng Q."/>
            <person name="Gargeya S."/>
            <person name="Fitzgerald M."/>
            <person name="Abouelleil A."/>
            <person name="Alvarado L."/>
            <person name="Chapman S.B."/>
            <person name="Gainer-Dewar J."/>
            <person name="Goldberg J."/>
            <person name="Griggs A."/>
            <person name="Gujja S."/>
            <person name="Hansen M."/>
            <person name="Howarth C."/>
            <person name="Imamovic A."/>
            <person name="Ireland A."/>
            <person name="Larimer J."/>
            <person name="McCowan C."/>
            <person name="Murphy C."/>
            <person name="Pearson M."/>
            <person name="Poon T.W."/>
            <person name="Priest M."/>
            <person name="Roberts A."/>
            <person name="Saif S."/>
            <person name="Shea T."/>
            <person name="Sykes S."/>
            <person name="Wortman J."/>
            <person name="Nusbaum C."/>
            <person name="Birren B."/>
        </authorList>
    </citation>
    <scope>NUCLEOTIDE SEQUENCE [LARGE SCALE GENOMIC DNA]</scope>
    <source>
        <strain evidence="2 3">INRA-310</strain>
    </source>
</reference>
<dbReference type="SUPFAM" id="SSF55856">
    <property type="entry name" value="Cytochrome b5-like heme/steroid binding domain"/>
    <property type="match status" value="1"/>
</dbReference>
<dbReference type="AlphaFoldDB" id="W2PAS3"/>
<evidence type="ECO:0000256" key="1">
    <source>
        <dbReference type="SAM" id="MobiDB-lite"/>
    </source>
</evidence>
<feature type="region of interest" description="Disordered" evidence="1">
    <location>
        <begin position="1"/>
        <end position="21"/>
    </location>
</feature>
<dbReference type="GeneID" id="20193314"/>
<dbReference type="InterPro" id="IPR036400">
    <property type="entry name" value="Cyt_B5-like_heme/steroid_sf"/>
</dbReference>
<evidence type="ECO:0000313" key="2">
    <source>
        <dbReference type="EMBL" id="ETM98157.1"/>
    </source>
</evidence>
<dbReference type="EMBL" id="KI669737">
    <property type="protein sequence ID" value="ETM98157.1"/>
    <property type="molecule type" value="Genomic_DNA"/>
</dbReference>
<sequence>MSFLDEHLDNPTLEGLTEQQQETLNKWEDKFKEKYPVVGKVIK</sequence>
<name>W2PAS3_PHYN3</name>
<accession>W2PAS3</accession>
<dbReference type="RefSeq" id="XP_008916542.1">
    <property type="nucleotide sequence ID" value="XM_008918294.1"/>
</dbReference>